<sequence length="133" mass="14783">MTRSIRLIGSCRTNAPLLHKFHYKSSTGHPRKVSGRDKMGPGFITLGDVKVNVYAGAWFQYKTRTYSTGPRKSRERSGTRYCQRAFRSVWYDARKGSWSALKSSPSNPDSSDPNEEVPKTGALQSAPGFLGPP</sequence>
<evidence type="ECO:0000313" key="2">
    <source>
        <dbReference type="EMBL" id="KAF8666678.1"/>
    </source>
</evidence>
<name>A0A8H7H0V6_9AGAM</name>
<feature type="region of interest" description="Disordered" evidence="1">
    <location>
        <begin position="98"/>
        <end position="133"/>
    </location>
</feature>
<accession>A0A8H7H0V6</accession>
<comment type="caution">
    <text evidence="2">The sequence shown here is derived from an EMBL/GenBank/DDBJ whole genome shotgun (WGS) entry which is preliminary data.</text>
</comment>
<dbReference type="EMBL" id="JACYCC010000398">
    <property type="protein sequence ID" value="KAF8666678.1"/>
    <property type="molecule type" value="Genomic_DNA"/>
</dbReference>
<organism evidence="2 3">
    <name type="scientific">Rhizoctonia solani</name>
    <dbReference type="NCBI Taxonomy" id="456999"/>
    <lineage>
        <taxon>Eukaryota</taxon>
        <taxon>Fungi</taxon>
        <taxon>Dikarya</taxon>
        <taxon>Basidiomycota</taxon>
        <taxon>Agaricomycotina</taxon>
        <taxon>Agaricomycetes</taxon>
        <taxon>Cantharellales</taxon>
        <taxon>Ceratobasidiaceae</taxon>
        <taxon>Rhizoctonia</taxon>
    </lineage>
</organism>
<proteinExistence type="predicted"/>
<gene>
    <name evidence="2" type="ORF">RHS04_09400</name>
</gene>
<evidence type="ECO:0000313" key="3">
    <source>
        <dbReference type="Proteomes" id="UP000650582"/>
    </source>
</evidence>
<reference evidence="2" key="1">
    <citation type="submission" date="2020-09" db="EMBL/GenBank/DDBJ databases">
        <title>Comparative genome analyses of four rice-infecting Rhizoctonia solani isolates reveal extensive enrichment of homogalacturonan modification genes.</title>
        <authorList>
            <person name="Lee D.-Y."/>
            <person name="Jeon J."/>
            <person name="Kim K.-T."/>
            <person name="Cheong K."/>
            <person name="Song H."/>
            <person name="Choi G."/>
            <person name="Ko J."/>
            <person name="Opiyo S.O."/>
            <person name="Zuo S."/>
            <person name="Madhav S."/>
            <person name="Lee Y.-H."/>
            <person name="Wang G.-L."/>
        </authorList>
    </citation>
    <scope>NUCLEOTIDE SEQUENCE</scope>
    <source>
        <strain evidence="2">AG1-IA YN-7</strain>
    </source>
</reference>
<dbReference type="Proteomes" id="UP000650582">
    <property type="component" value="Unassembled WGS sequence"/>
</dbReference>
<dbReference type="AlphaFoldDB" id="A0A8H7H0V6"/>
<evidence type="ECO:0000256" key="1">
    <source>
        <dbReference type="SAM" id="MobiDB-lite"/>
    </source>
</evidence>
<protein>
    <submittedName>
        <fullName evidence="2">Uncharacterized protein</fullName>
    </submittedName>
</protein>